<keyword evidence="2" id="KW-1185">Reference proteome</keyword>
<accession>A0A5K7S9R7</accession>
<dbReference type="KEGG" id="anf:AQPE_2370"/>
<name>A0A5K7S9R7_9BACT</name>
<proteinExistence type="predicted"/>
<evidence type="ECO:0000313" key="2">
    <source>
        <dbReference type="Proteomes" id="UP001193389"/>
    </source>
</evidence>
<reference evidence="1" key="1">
    <citation type="journal article" date="2020" name="Int. J. Syst. Evol. Microbiol.">
        <title>Aquipluma nitroreducens gen. nov. sp. nov., a novel facultatively anaerobic bacterium isolated from a freshwater lake.</title>
        <authorList>
            <person name="Watanabe M."/>
            <person name="Kojima H."/>
            <person name="Fukui M."/>
        </authorList>
    </citation>
    <scope>NUCLEOTIDE SEQUENCE</scope>
    <source>
        <strain evidence="1">MeG22</strain>
    </source>
</reference>
<dbReference type="EMBL" id="AP018694">
    <property type="protein sequence ID" value="BBE18209.1"/>
    <property type="molecule type" value="Genomic_DNA"/>
</dbReference>
<organism evidence="1 2">
    <name type="scientific">Aquipluma nitroreducens</name>
    <dbReference type="NCBI Taxonomy" id="2010828"/>
    <lineage>
        <taxon>Bacteria</taxon>
        <taxon>Pseudomonadati</taxon>
        <taxon>Bacteroidota</taxon>
        <taxon>Bacteroidia</taxon>
        <taxon>Marinilabiliales</taxon>
        <taxon>Prolixibacteraceae</taxon>
        <taxon>Aquipluma</taxon>
    </lineage>
</organism>
<dbReference type="Pfam" id="PF07661">
    <property type="entry name" value="MORN_2"/>
    <property type="match status" value="3"/>
</dbReference>
<dbReference type="AlphaFoldDB" id="A0A5K7S9R7"/>
<sequence length="153" mass="17337">MREYTLKDGKVNGSYKFYNELGRLVSDQYYKDGEPNGYLKTFYPSGQVKSEGNMKPGGDISGPTREYYENGTLKSDGMISGQFPNISTQTKNYSEDGKLRSEIITSNGEFVYSVTYDDQGRITSEQKPGNIISYWYEQNTGKRHVSINGVEQK</sequence>
<gene>
    <name evidence="1" type="ORF">AQPE_2370</name>
</gene>
<protein>
    <submittedName>
        <fullName evidence="1">Phophatidylinositol-4-phosphate 5-kinase</fullName>
    </submittedName>
</protein>
<dbReference type="InterPro" id="IPR011652">
    <property type="entry name" value="MORN_2"/>
</dbReference>
<dbReference type="Gene3D" id="3.90.930.1">
    <property type="match status" value="1"/>
</dbReference>
<evidence type="ECO:0000313" key="1">
    <source>
        <dbReference type="EMBL" id="BBE18209.1"/>
    </source>
</evidence>
<dbReference type="SUPFAM" id="SSF82185">
    <property type="entry name" value="Histone H3 K4-specific methyltransferase SET7/9 N-terminal domain"/>
    <property type="match status" value="1"/>
</dbReference>
<dbReference type="Proteomes" id="UP001193389">
    <property type="component" value="Chromosome"/>
</dbReference>